<dbReference type="EMBL" id="KZ679680">
    <property type="protein sequence ID" value="PTB54588.1"/>
    <property type="molecule type" value="Genomic_DNA"/>
</dbReference>
<accession>A0A2T4ACD3</accession>
<dbReference type="Proteomes" id="UP000241690">
    <property type="component" value="Unassembled WGS sequence"/>
</dbReference>
<dbReference type="GeneID" id="36625852"/>
<protein>
    <submittedName>
        <fullName evidence="2">Uncharacterized protein</fullName>
    </submittedName>
</protein>
<proteinExistence type="predicted"/>
<evidence type="ECO:0000256" key="1">
    <source>
        <dbReference type="SAM" id="MobiDB-lite"/>
    </source>
</evidence>
<name>A0A2T4ACD3_TRIHA</name>
<organism evidence="2 3">
    <name type="scientific">Trichoderma harzianum CBS 226.95</name>
    <dbReference type="NCBI Taxonomy" id="983964"/>
    <lineage>
        <taxon>Eukaryota</taxon>
        <taxon>Fungi</taxon>
        <taxon>Dikarya</taxon>
        <taxon>Ascomycota</taxon>
        <taxon>Pezizomycotina</taxon>
        <taxon>Sordariomycetes</taxon>
        <taxon>Hypocreomycetidae</taxon>
        <taxon>Hypocreales</taxon>
        <taxon>Hypocreaceae</taxon>
        <taxon>Trichoderma</taxon>
    </lineage>
</organism>
<dbReference type="RefSeq" id="XP_024774265.1">
    <property type="nucleotide sequence ID" value="XM_024917283.1"/>
</dbReference>
<gene>
    <name evidence="2" type="ORF">M431DRAFT_494806</name>
</gene>
<evidence type="ECO:0000313" key="2">
    <source>
        <dbReference type="EMBL" id="PTB54588.1"/>
    </source>
</evidence>
<evidence type="ECO:0000313" key="3">
    <source>
        <dbReference type="Proteomes" id="UP000241690"/>
    </source>
</evidence>
<feature type="region of interest" description="Disordered" evidence="1">
    <location>
        <begin position="125"/>
        <end position="152"/>
    </location>
</feature>
<sequence>MFAPITSLTLGARDFMDTSLHTAICAAGLRASAILHPCWCAPGPQHPDSTGLEYRCKPFRGSVASWHSISSLNASFMLPSSSWRTGSVNGPHNRVEHFIPPRKINSYRGVEGAVVQRSGQTTPLRIEGQQPNRRHPEFETPTNHEKIDNFLD</sequence>
<keyword evidence="3" id="KW-1185">Reference proteome</keyword>
<reference evidence="2 3" key="1">
    <citation type="submission" date="2016-07" db="EMBL/GenBank/DDBJ databases">
        <title>Multiple horizontal gene transfer events from other fungi enriched the ability of initially mycotrophic Trichoderma (Ascomycota) to feed on dead plant biomass.</title>
        <authorList>
            <consortium name="DOE Joint Genome Institute"/>
            <person name="Aerts A."/>
            <person name="Atanasova L."/>
            <person name="Chenthamara K."/>
            <person name="Zhang J."/>
            <person name="Grujic M."/>
            <person name="Henrissat B."/>
            <person name="Kuo A."/>
            <person name="Salamov A."/>
            <person name="Lipzen A."/>
            <person name="Labutti K."/>
            <person name="Barry K."/>
            <person name="Miao Y."/>
            <person name="Rahimi M.J."/>
            <person name="Shen Q."/>
            <person name="Grigoriev I.V."/>
            <person name="Kubicek C.P."/>
            <person name="Druzhinina I.S."/>
        </authorList>
    </citation>
    <scope>NUCLEOTIDE SEQUENCE [LARGE SCALE GENOMIC DNA]</scope>
    <source>
        <strain evidence="2 3">CBS 226.95</strain>
    </source>
</reference>
<feature type="compositionally biased region" description="Basic and acidic residues" evidence="1">
    <location>
        <begin position="134"/>
        <end position="152"/>
    </location>
</feature>
<dbReference type="AlphaFoldDB" id="A0A2T4ACD3"/>